<keyword evidence="1" id="KW-0472">Membrane</keyword>
<dbReference type="Proteomes" id="UP000245125">
    <property type="component" value="Unassembled WGS sequence"/>
</dbReference>
<gene>
    <name evidence="2" type="ORF">NBG4_300007</name>
</gene>
<dbReference type="EMBL" id="OUUY01000076">
    <property type="protein sequence ID" value="SPQ00700.1"/>
    <property type="molecule type" value="Genomic_DNA"/>
</dbReference>
<protein>
    <submittedName>
        <fullName evidence="2">Uncharacterized protein</fullName>
    </submittedName>
</protein>
<keyword evidence="1" id="KW-0812">Transmembrane</keyword>
<keyword evidence="3" id="KW-1185">Reference proteome</keyword>
<evidence type="ECO:0000313" key="3">
    <source>
        <dbReference type="Proteomes" id="UP000245125"/>
    </source>
</evidence>
<name>A0A2U3QH64_9BACT</name>
<dbReference type="AlphaFoldDB" id="A0A2U3QH64"/>
<evidence type="ECO:0000256" key="1">
    <source>
        <dbReference type="SAM" id="Phobius"/>
    </source>
</evidence>
<evidence type="ECO:0000313" key="2">
    <source>
        <dbReference type="EMBL" id="SPQ00700.1"/>
    </source>
</evidence>
<feature type="transmembrane region" description="Helical" evidence="1">
    <location>
        <begin position="7"/>
        <end position="27"/>
    </location>
</feature>
<keyword evidence="1" id="KW-1133">Transmembrane helix</keyword>
<accession>A0A2U3QH64</accession>
<proteinExistence type="predicted"/>
<organism evidence="2 3">
    <name type="scientific">Candidatus Sulfobium mesophilum</name>
    <dbReference type="NCBI Taxonomy" id="2016548"/>
    <lineage>
        <taxon>Bacteria</taxon>
        <taxon>Pseudomonadati</taxon>
        <taxon>Nitrospirota</taxon>
        <taxon>Nitrospiria</taxon>
        <taxon>Nitrospirales</taxon>
        <taxon>Nitrospiraceae</taxon>
        <taxon>Candidatus Sulfobium</taxon>
    </lineage>
</organism>
<sequence length="233" mass="24327">MRKCAKVYWLKVSSFILLVVFLSLPLYHCGGRFRTFPSQGQVDGTWNLVLIKDGVTVRSPQLSITQKERYGDFSGTTSDGGTLTGTFNVNTVTITLNNADGSVTTLNNGEFSDDGRTISGAYSSTDSDGSGTWTATRPFTPPSLAVTPTAVSLSCQSGQSQTFTATGGSSANYSVVATQNGTLITLSTTTLTTNGQFIVAANTSCTGADGTVVNLTLSDTVTSIPITVTISNP</sequence>
<reference evidence="3" key="1">
    <citation type="submission" date="2018-03" db="EMBL/GenBank/DDBJ databases">
        <authorList>
            <person name="Zecchin S."/>
        </authorList>
    </citation>
    <scope>NUCLEOTIDE SEQUENCE [LARGE SCALE GENOMIC DNA]</scope>
</reference>